<evidence type="ECO:0000313" key="16">
    <source>
        <dbReference type="Proteomes" id="UP001057481"/>
    </source>
</evidence>
<dbReference type="Gene3D" id="1.20.58.560">
    <property type="match status" value="1"/>
</dbReference>
<organism evidence="15 16">
    <name type="scientific">Periweissella beninensis</name>
    <dbReference type="NCBI Taxonomy" id="504936"/>
    <lineage>
        <taxon>Bacteria</taxon>
        <taxon>Bacillati</taxon>
        <taxon>Bacillota</taxon>
        <taxon>Bacilli</taxon>
        <taxon>Lactobacillales</taxon>
        <taxon>Lactobacillaceae</taxon>
        <taxon>Periweissella</taxon>
    </lineage>
</organism>
<feature type="domain" description="tRNA nucleotidyltransferase/poly(A) polymerase RNA and SrmB- binding" evidence="13">
    <location>
        <begin position="174"/>
        <end position="232"/>
    </location>
</feature>
<comment type="subunit">
    <text evidence="11">Homodimer.</text>
</comment>
<dbReference type="Proteomes" id="UP001057481">
    <property type="component" value="Unassembled WGS sequence"/>
</dbReference>
<dbReference type="Pfam" id="PF12627">
    <property type="entry name" value="PolyA_pol_RNAbd"/>
    <property type="match status" value="1"/>
</dbReference>
<gene>
    <name evidence="11" type="primary">cca</name>
    <name evidence="15" type="ORF">KAK10_07770</name>
</gene>
<dbReference type="Gene3D" id="1.10.246.80">
    <property type="match status" value="1"/>
</dbReference>
<evidence type="ECO:0000256" key="7">
    <source>
        <dbReference type="ARBA" id="ARBA00022800"/>
    </source>
</evidence>
<keyword evidence="16" id="KW-1185">Reference proteome</keyword>
<keyword evidence="7 11" id="KW-0692">RNA repair</keyword>
<feature type="binding site" evidence="11">
    <location>
        <position position="159"/>
    </location>
    <ligand>
        <name>CTP</name>
        <dbReference type="ChEBI" id="CHEBI:37563"/>
    </ligand>
</feature>
<dbReference type="GO" id="GO:0004810">
    <property type="term" value="F:CCA tRNA nucleotidyltransferase activity"/>
    <property type="evidence" value="ECO:0007669"/>
    <property type="project" value="UniProtKB-EC"/>
</dbReference>
<accession>A0ABT0VIZ3</accession>
<feature type="binding site" evidence="11">
    <location>
        <position position="35"/>
    </location>
    <ligand>
        <name>ATP</name>
        <dbReference type="ChEBI" id="CHEBI:30616"/>
    </ligand>
</feature>
<dbReference type="EMBL" id="JAGMVS010000068">
    <property type="protein sequence ID" value="MCM2437804.1"/>
    <property type="molecule type" value="Genomic_DNA"/>
</dbReference>
<dbReference type="HAMAP" id="MF_01263">
    <property type="entry name" value="CCA_bact_type3"/>
    <property type="match status" value="1"/>
</dbReference>
<keyword evidence="6 11" id="KW-0547">Nucleotide-binding</keyword>
<feature type="domain" description="CCA-adding enzyme C-terminal" evidence="14">
    <location>
        <begin position="252"/>
        <end position="397"/>
    </location>
</feature>
<dbReference type="SUPFAM" id="SSF81891">
    <property type="entry name" value="Poly A polymerase C-terminal region-like"/>
    <property type="match status" value="1"/>
</dbReference>
<evidence type="ECO:0000256" key="4">
    <source>
        <dbReference type="ARBA" id="ARBA00022695"/>
    </source>
</evidence>
<dbReference type="CDD" id="cd05398">
    <property type="entry name" value="NT_ClassII-CCAase"/>
    <property type="match status" value="1"/>
</dbReference>
<evidence type="ECO:0000256" key="8">
    <source>
        <dbReference type="ARBA" id="ARBA00022840"/>
    </source>
</evidence>
<dbReference type="PANTHER" id="PTHR46173">
    <property type="entry name" value="CCA TRNA NUCLEOTIDYLTRANSFERASE 1, MITOCHONDRIAL"/>
    <property type="match status" value="1"/>
</dbReference>
<dbReference type="Pfam" id="PF01743">
    <property type="entry name" value="PolyA_pol"/>
    <property type="match status" value="1"/>
</dbReference>
<evidence type="ECO:0000256" key="1">
    <source>
        <dbReference type="ARBA" id="ARBA00001946"/>
    </source>
</evidence>
<feature type="domain" description="Poly A polymerase head" evidence="12">
    <location>
        <begin position="27"/>
        <end position="146"/>
    </location>
</feature>
<dbReference type="Pfam" id="PF13735">
    <property type="entry name" value="tRNA_NucTran2_2"/>
    <property type="match status" value="1"/>
</dbReference>
<dbReference type="InterPro" id="IPR023068">
    <property type="entry name" value="CCA-adding_enz_firmicutes"/>
</dbReference>
<comment type="miscellaneous">
    <text evidence="11">A single active site specifically recognizes both ATP and CTP and is responsible for their addition.</text>
</comment>
<dbReference type="InterPro" id="IPR032828">
    <property type="entry name" value="PolyA_RNA-bd"/>
</dbReference>
<evidence type="ECO:0000256" key="5">
    <source>
        <dbReference type="ARBA" id="ARBA00022723"/>
    </source>
</evidence>
<comment type="catalytic activity">
    <reaction evidence="11">
        <text>a tRNA with a 3' CCA end + 2 CTP + ATP = a tRNA with a 3' CCACCA end + 3 diphosphate</text>
        <dbReference type="Rhea" id="RHEA:76235"/>
        <dbReference type="Rhea" id="RHEA-COMP:10468"/>
        <dbReference type="Rhea" id="RHEA-COMP:18655"/>
        <dbReference type="ChEBI" id="CHEBI:30616"/>
        <dbReference type="ChEBI" id="CHEBI:33019"/>
        <dbReference type="ChEBI" id="CHEBI:37563"/>
        <dbReference type="ChEBI" id="CHEBI:83071"/>
        <dbReference type="ChEBI" id="CHEBI:195187"/>
    </reaction>
</comment>
<proteinExistence type="inferred from homology"/>
<evidence type="ECO:0000256" key="10">
    <source>
        <dbReference type="ARBA" id="ARBA00022884"/>
    </source>
</evidence>
<feature type="binding site" evidence="11">
    <location>
        <position position="159"/>
    </location>
    <ligand>
        <name>ATP</name>
        <dbReference type="ChEBI" id="CHEBI:30616"/>
    </ligand>
</feature>
<comment type="function">
    <text evidence="11">Catalyzes the addition and repair of the essential 3'-terminal CCA sequence in tRNAs without using a nucleic acid template. Adds these three nucleotides in the order of C, C, and A to the tRNA nucleotide-73, using CTP and ATP as substrates and producing inorganic pyrophosphate. tRNA 3'-terminal CCA addition is required both for tRNA processing and repair. Also involved in tRNA surveillance by mediating tandem CCA addition to generate a CCACCA at the 3' terminus of unstable tRNAs. While stable tRNAs receive only 3'-terminal CCA, unstable tRNAs are marked with CCACCA and rapidly degraded.</text>
</comment>
<comment type="catalytic activity">
    <reaction evidence="11">
        <text>a tRNA precursor + 2 CTP + ATP = a tRNA with a 3' CCA end + 3 diphosphate</text>
        <dbReference type="Rhea" id="RHEA:14433"/>
        <dbReference type="Rhea" id="RHEA-COMP:10465"/>
        <dbReference type="Rhea" id="RHEA-COMP:10468"/>
        <dbReference type="ChEBI" id="CHEBI:30616"/>
        <dbReference type="ChEBI" id="CHEBI:33019"/>
        <dbReference type="ChEBI" id="CHEBI:37563"/>
        <dbReference type="ChEBI" id="CHEBI:74896"/>
        <dbReference type="ChEBI" id="CHEBI:83071"/>
        <dbReference type="EC" id="2.7.7.72"/>
    </reaction>
</comment>
<feature type="binding site" evidence="11">
    <location>
        <position position="168"/>
    </location>
    <ligand>
        <name>CTP</name>
        <dbReference type="ChEBI" id="CHEBI:37563"/>
    </ligand>
</feature>
<sequence length="407" mass="45686">MHIESLPSEFQKALPILTTIVEAGYEAYFVGGSVRDMLLGKAIHDVDIATSAYPSEIKALFEKTVDTGIEHGTVMVLDHGAGYEITTFRTESGYTDYRRPDEVIFVRDLREDLKRRDFTINALAMNKTGEIIDLFDGLLDLDKKVIKAVGNPSERFHEDALRMMRAIRFSAQLDFVIEDKTLLAINKEAPLLEKIAIERINVEFTKMLMGQAAAKGLFAFTKTGLYKYLPNINIERELDLVAAGLALKHKQLMTPAVAWTFLIVQLGLDDKRAKLFLKQWKHGNDLINMVTSANHFIRLYKRQTMVTNWDLYQLGNNVAIVNAVLAVIMEDFDENELNKRYDMLTIKTKRELAITGAALIKSGVVKPGPLMGKILLQLEQAVVAKTLDNNAAKLLAQAQVIVEGESK</sequence>
<evidence type="ECO:0000259" key="14">
    <source>
        <dbReference type="Pfam" id="PF13735"/>
    </source>
</evidence>
<evidence type="ECO:0000259" key="12">
    <source>
        <dbReference type="Pfam" id="PF01743"/>
    </source>
</evidence>
<keyword evidence="2 11" id="KW-0808">Transferase</keyword>
<dbReference type="InterPro" id="IPR050264">
    <property type="entry name" value="Bact_CCA-adding_enz_type3_sf"/>
</dbReference>
<evidence type="ECO:0000256" key="3">
    <source>
        <dbReference type="ARBA" id="ARBA00022694"/>
    </source>
</evidence>
<dbReference type="NCBIfam" id="NF009814">
    <property type="entry name" value="PRK13299.1"/>
    <property type="match status" value="1"/>
</dbReference>
<dbReference type="EC" id="2.7.7.72" evidence="11"/>
<dbReference type="Gene3D" id="1.10.110.30">
    <property type="match status" value="1"/>
</dbReference>
<keyword evidence="9 11" id="KW-0460">Magnesium</keyword>
<feature type="binding site" evidence="11">
    <location>
        <position position="162"/>
    </location>
    <ligand>
        <name>CTP</name>
        <dbReference type="ChEBI" id="CHEBI:37563"/>
    </ligand>
</feature>
<name>A0ABT0VIZ3_9LACO</name>
<dbReference type="RefSeq" id="WP_205143711.1">
    <property type="nucleotide sequence ID" value="NZ_JAFBDN010000009.1"/>
</dbReference>
<keyword evidence="8 11" id="KW-0067">ATP-binding</keyword>
<evidence type="ECO:0000256" key="2">
    <source>
        <dbReference type="ARBA" id="ARBA00022679"/>
    </source>
</evidence>
<evidence type="ECO:0000256" key="6">
    <source>
        <dbReference type="ARBA" id="ARBA00022741"/>
    </source>
</evidence>
<evidence type="ECO:0000259" key="13">
    <source>
        <dbReference type="Pfam" id="PF12627"/>
    </source>
</evidence>
<feature type="binding site" evidence="11">
    <location>
        <position position="32"/>
    </location>
    <ligand>
        <name>ATP</name>
        <dbReference type="ChEBI" id="CHEBI:30616"/>
    </ligand>
</feature>
<feature type="binding site" evidence="11">
    <location>
        <position position="165"/>
    </location>
    <ligand>
        <name>CTP</name>
        <dbReference type="ChEBI" id="CHEBI:37563"/>
    </ligand>
</feature>
<dbReference type="InterPro" id="IPR002646">
    <property type="entry name" value="PolA_pol_head_dom"/>
</dbReference>
<dbReference type="SUPFAM" id="SSF81301">
    <property type="entry name" value="Nucleotidyltransferase"/>
    <property type="match status" value="1"/>
</dbReference>
<feature type="binding site" evidence="11">
    <location>
        <position position="35"/>
    </location>
    <ligand>
        <name>CTP</name>
        <dbReference type="ChEBI" id="CHEBI:37563"/>
    </ligand>
</feature>
<keyword evidence="3 11" id="KW-0819">tRNA processing</keyword>
<dbReference type="Gene3D" id="3.30.460.10">
    <property type="entry name" value="Beta Polymerase, domain 2"/>
    <property type="match status" value="1"/>
</dbReference>
<keyword evidence="4 11" id="KW-0548">Nucleotidyltransferase</keyword>
<evidence type="ECO:0000256" key="9">
    <source>
        <dbReference type="ARBA" id="ARBA00022842"/>
    </source>
</evidence>
<dbReference type="InterPro" id="IPR032810">
    <property type="entry name" value="CCA-adding_enz_C"/>
</dbReference>
<dbReference type="PANTHER" id="PTHR46173:SF1">
    <property type="entry name" value="CCA TRNA NUCLEOTIDYLTRANSFERASE 1, MITOCHONDRIAL"/>
    <property type="match status" value="1"/>
</dbReference>
<dbReference type="InterPro" id="IPR043519">
    <property type="entry name" value="NT_sf"/>
</dbReference>
<feature type="binding site" evidence="11">
    <location>
        <position position="162"/>
    </location>
    <ligand>
        <name>ATP</name>
        <dbReference type="ChEBI" id="CHEBI:30616"/>
    </ligand>
</feature>
<comment type="caution">
    <text evidence="15">The sequence shown here is derived from an EMBL/GenBank/DDBJ whole genome shotgun (WGS) entry which is preliminary data.</text>
</comment>
<feature type="binding site" evidence="11">
    <location>
        <position position="32"/>
    </location>
    <ligand>
        <name>CTP</name>
        <dbReference type="ChEBI" id="CHEBI:37563"/>
    </ligand>
</feature>
<feature type="binding site" evidence="11">
    <location>
        <position position="116"/>
    </location>
    <ligand>
        <name>ATP</name>
        <dbReference type="ChEBI" id="CHEBI:30616"/>
    </ligand>
</feature>
<feature type="binding site" evidence="11">
    <location>
        <position position="47"/>
    </location>
    <ligand>
        <name>Mg(2+)</name>
        <dbReference type="ChEBI" id="CHEBI:18420"/>
    </ligand>
</feature>
<comment type="cofactor">
    <cofactor evidence="1 11">
        <name>Mg(2+)</name>
        <dbReference type="ChEBI" id="CHEBI:18420"/>
    </cofactor>
</comment>
<feature type="binding site" evidence="11">
    <location>
        <position position="45"/>
    </location>
    <ligand>
        <name>Mg(2+)</name>
        <dbReference type="ChEBI" id="CHEBI:18420"/>
    </ligand>
</feature>
<comment type="similarity">
    <text evidence="11">Belongs to the tRNA nucleotidyltransferase/poly(A) polymerase family. Bacterial CCA-adding enzyme type 3 subfamily.</text>
</comment>
<feature type="binding site" evidence="11">
    <location>
        <position position="165"/>
    </location>
    <ligand>
        <name>ATP</name>
        <dbReference type="ChEBI" id="CHEBI:30616"/>
    </ligand>
</feature>
<feature type="binding site" evidence="11">
    <location>
        <position position="116"/>
    </location>
    <ligand>
        <name>CTP</name>
        <dbReference type="ChEBI" id="CHEBI:37563"/>
    </ligand>
</feature>
<keyword evidence="5 11" id="KW-0479">Metal-binding</keyword>
<feature type="binding site" evidence="11">
    <location>
        <position position="168"/>
    </location>
    <ligand>
        <name>ATP</name>
        <dbReference type="ChEBI" id="CHEBI:30616"/>
    </ligand>
</feature>
<protein>
    <recommendedName>
        <fullName evidence="11">CCA-adding enzyme</fullName>
        <ecNumber evidence="11">2.7.7.72</ecNumber>
    </recommendedName>
    <alternativeName>
        <fullName evidence="11">CCA tRNA nucleotidyltransferase</fullName>
    </alternativeName>
    <alternativeName>
        <fullName evidence="11">tRNA CCA-pyrophosphorylase</fullName>
    </alternativeName>
    <alternativeName>
        <fullName evidence="11">tRNA adenylyl-/cytidylyl- transferase</fullName>
    </alternativeName>
    <alternativeName>
        <fullName evidence="11">tRNA nucleotidyltransferase</fullName>
    </alternativeName>
    <alternativeName>
        <fullName evidence="11">tRNA-NT</fullName>
    </alternativeName>
</protein>
<evidence type="ECO:0000256" key="11">
    <source>
        <dbReference type="HAMAP-Rule" id="MF_01263"/>
    </source>
</evidence>
<evidence type="ECO:0000313" key="15">
    <source>
        <dbReference type="EMBL" id="MCM2437804.1"/>
    </source>
</evidence>
<reference evidence="15" key="1">
    <citation type="submission" date="2021-04" db="EMBL/GenBank/DDBJ databases">
        <title>Taxonomic assessment of Weissella genus.</title>
        <authorList>
            <person name="Fanelli F."/>
            <person name="Chieffi D."/>
            <person name="Dell'Aquila A."/>
            <person name="Gyu-Sung C."/>
            <person name="Franz C.M.A.P."/>
            <person name="Fusco V."/>
        </authorList>
    </citation>
    <scope>NUCLEOTIDE SEQUENCE</scope>
    <source>
        <strain evidence="15">LMG 25373</strain>
    </source>
</reference>
<keyword evidence="10 11" id="KW-0694">RNA-binding</keyword>